<sequence>MVSPLNELANKEVYKGNPEYVKLFDELDNVCTTEEQDYICESFIDTNFNESFKTKLQQIFNILIRSWEQKDIYINGKSLGNHKSCVYYKYWFYHKIINHNSDEIDIKKLYQVWNQNTNVIYNIIYKEPCKFHAKSLEDVKILKVLYDYALFLNNTEDKCNLLNEIKNCEFCKFLKNYLDSTFKNKKFTCTTSSPYALCMEYNEFLNEFFDFNELLSLSCEYKVEASRSNKCQQLYEKVIEHNKRVAVTDDEHGISTTSFTLFGSLIRRRTGFITNIWKNPQNEKEVLLLRDSETENINFENVQYNIAYNPA</sequence>
<proteinExistence type="predicted"/>
<evidence type="ECO:0000313" key="2">
    <source>
        <dbReference type="EMBL" id="SBT00478.1"/>
    </source>
</evidence>
<evidence type="ECO:0000313" key="1">
    <source>
        <dbReference type="EMBL" id="SBS84723.1"/>
    </source>
</evidence>
<reference evidence="1" key="2">
    <citation type="submission" date="2016-05" db="EMBL/GenBank/DDBJ databases">
        <authorList>
            <person name="Lavstsen T."/>
            <person name="Jespersen J.S."/>
        </authorList>
    </citation>
    <scope>NUCLEOTIDE SEQUENCE [LARGE SCALE GENOMIC DNA]</scope>
</reference>
<organism evidence="1 4">
    <name type="scientific">Plasmodium ovale curtisi</name>
    <dbReference type="NCBI Taxonomy" id="864141"/>
    <lineage>
        <taxon>Eukaryota</taxon>
        <taxon>Sar</taxon>
        <taxon>Alveolata</taxon>
        <taxon>Apicomplexa</taxon>
        <taxon>Aconoidasida</taxon>
        <taxon>Haemosporida</taxon>
        <taxon>Plasmodiidae</taxon>
        <taxon>Plasmodium</taxon>
        <taxon>Plasmodium (Plasmodium)</taxon>
    </lineage>
</organism>
<dbReference type="EMBL" id="FLQU01000376">
    <property type="protein sequence ID" value="SBS84723.1"/>
    <property type="molecule type" value="Genomic_DNA"/>
</dbReference>
<dbReference type="Proteomes" id="UP000078560">
    <property type="component" value="Unassembled WGS sequence"/>
</dbReference>
<dbReference type="EMBL" id="FLQV01001940">
    <property type="protein sequence ID" value="SBT00478.1"/>
    <property type="molecule type" value="Genomic_DNA"/>
</dbReference>
<evidence type="ECO:0000313" key="3">
    <source>
        <dbReference type="Proteomes" id="UP000078546"/>
    </source>
</evidence>
<dbReference type="AlphaFoldDB" id="A0A1A8VW44"/>
<reference evidence="3 4" key="1">
    <citation type="submission" date="2016-05" db="EMBL/GenBank/DDBJ databases">
        <authorList>
            <person name="Naeem Raeece"/>
        </authorList>
    </citation>
    <scope>NUCLEOTIDE SEQUENCE [LARGE SCALE GENOMIC DNA]</scope>
</reference>
<protein>
    <submittedName>
        <fullName evidence="1">PIR Superfamily Protein</fullName>
    </submittedName>
</protein>
<name>A0A1A8VW44_PLAOA</name>
<evidence type="ECO:0000313" key="4">
    <source>
        <dbReference type="Proteomes" id="UP000078560"/>
    </source>
</evidence>
<accession>A0A1A8VW44</accession>
<gene>
    <name evidence="2" type="ORF">POVCU1_060260</name>
    <name evidence="1" type="ORF">POVCU2_0027610</name>
</gene>
<dbReference type="Proteomes" id="UP000078546">
    <property type="component" value="Unassembled WGS sequence"/>
</dbReference>